<dbReference type="PANTHER" id="PTHR30012:SF0">
    <property type="entry name" value="TYPE II SECRETION SYSTEM PROTEIN F-RELATED"/>
    <property type="match status" value="1"/>
</dbReference>
<evidence type="ECO:0000256" key="2">
    <source>
        <dbReference type="ARBA" id="ARBA00005745"/>
    </source>
</evidence>
<comment type="subcellular location">
    <subcellularLocation>
        <location evidence="1">Cell membrane</location>
        <topology evidence="1">Multi-pass membrane protein</topology>
    </subcellularLocation>
</comment>
<evidence type="ECO:0000256" key="4">
    <source>
        <dbReference type="ARBA" id="ARBA00022692"/>
    </source>
</evidence>
<proteinExistence type="inferred from homology"/>
<feature type="transmembrane region" description="Helical" evidence="7">
    <location>
        <begin position="368"/>
        <end position="388"/>
    </location>
</feature>
<feature type="domain" description="Type II secretion system protein GspF" evidence="8">
    <location>
        <begin position="63"/>
        <end position="186"/>
    </location>
</feature>
<keyword evidence="3" id="KW-1003">Cell membrane</keyword>
<dbReference type="Gene3D" id="1.20.81.30">
    <property type="entry name" value="Type II secretion system (T2SS), domain F"/>
    <property type="match status" value="2"/>
</dbReference>
<dbReference type="Proteomes" id="UP001371218">
    <property type="component" value="Unassembled WGS sequence"/>
</dbReference>
<keyword evidence="4 7" id="KW-0812">Transmembrane</keyword>
<dbReference type="EMBL" id="JBBUTG010000005">
    <property type="protein sequence ID" value="MEK8031545.1"/>
    <property type="molecule type" value="Genomic_DNA"/>
</dbReference>
<sequence>MQFRARVLDAQQRIDTVRLEAIGPAEARKELLQQGLKVMSLDAERASAAWGASRGKTFSLVLFAQELLALLQAGLSVIESVDALLEKDSSPASRLVLQQLAQDLRSGHKLSVALQRQPSTFAPLFVGLVGAAERTSNLTEALTRFIEYQTRVDSVRAKVVSASVYPAILMLVGAAVTVFLLSYVVPKFALVYQGTGRALPWASQLLIQWGRYAAEHAVPLAVTAALVVTALVFGVLRARRTGALGAAIKRLPWVGDRLRQMEVARLYLTLGLLLEGGMSIGQALQLLRSVGAPADRERMDRVRATVSEGQPLSKALEKEALTMPVAARLLKVGEETGQLGTMLRRAALFHEGETARWIERFTRAFEPVLMAVIGLVIGLIVLLLYMPIFDLAGSFQ</sequence>
<name>A0ABU9BRK3_9BURK</name>
<feature type="domain" description="Type II secretion system protein GspF" evidence="8">
    <location>
        <begin position="268"/>
        <end position="387"/>
    </location>
</feature>
<keyword evidence="10" id="KW-1185">Reference proteome</keyword>
<dbReference type="InterPro" id="IPR018076">
    <property type="entry name" value="T2SS_GspF_dom"/>
</dbReference>
<feature type="transmembrane region" description="Helical" evidence="7">
    <location>
        <begin position="217"/>
        <end position="236"/>
    </location>
</feature>
<evidence type="ECO:0000313" key="10">
    <source>
        <dbReference type="Proteomes" id="UP001371218"/>
    </source>
</evidence>
<protein>
    <submittedName>
        <fullName evidence="9">Type II secretion system F family protein</fullName>
    </submittedName>
</protein>
<reference evidence="9 10" key="1">
    <citation type="submission" date="2024-04" db="EMBL/GenBank/DDBJ databases">
        <title>Novel species of the genus Ideonella isolated from streams.</title>
        <authorList>
            <person name="Lu H."/>
        </authorList>
    </citation>
    <scope>NUCLEOTIDE SEQUENCE [LARGE SCALE GENOMIC DNA]</scope>
    <source>
        <strain evidence="9 10">DXS29W</strain>
    </source>
</reference>
<gene>
    <name evidence="9" type="ORF">AACH06_12020</name>
</gene>
<dbReference type="InterPro" id="IPR003004">
    <property type="entry name" value="GspF/PilC"/>
</dbReference>
<evidence type="ECO:0000313" key="9">
    <source>
        <dbReference type="EMBL" id="MEK8031545.1"/>
    </source>
</evidence>
<evidence type="ECO:0000256" key="6">
    <source>
        <dbReference type="ARBA" id="ARBA00023136"/>
    </source>
</evidence>
<evidence type="ECO:0000256" key="7">
    <source>
        <dbReference type="SAM" id="Phobius"/>
    </source>
</evidence>
<accession>A0ABU9BRK3</accession>
<evidence type="ECO:0000256" key="1">
    <source>
        <dbReference type="ARBA" id="ARBA00004651"/>
    </source>
</evidence>
<evidence type="ECO:0000256" key="5">
    <source>
        <dbReference type="ARBA" id="ARBA00022989"/>
    </source>
</evidence>
<dbReference type="RefSeq" id="WP_341425922.1">
    <property type="nucleotide sequence ID" value="NZ_JBBUTG010000005.1"/>
</dbReference>
<organism evidence="9 10">
    <name type="scientific">Ideonella lacteola</name>
    <dbReference type="NCBI Taxonomy" id="2984193"/>
    <lineage>
        <taxon>Bacteria</taxon>
        <taxon>Pseudomonadati</taxon>
        <taxon>Pseudomonadota</taxon>
        <taxon>Betaproteobacteria</taxon>
        <taxon>Burkholderiales</taxon>
        <taxon>Sphaerotilaceae</taxon>
        <taxon>Ideonella</taxon>
    </lineage>
</organism>
<dbReference type="PRINTS" id="PR00812">
    <property type="entry name" value="BCTERIALGSPF"/>
</dbReference>
<evidence type="ECO:0000256" key="3">
    <source>
        <dbReference type="ARBA" id="ARBA00022475"/>
    </source>
</evidence>
<keyword evidence="5 7" id="KW-1133">Transmembrane helix</keyword>
<dbReference type="Pfam" id="PF00482">
    <property type="entry name" value="T2SSF"/>
    <property type="match status" value="2"/>
</dbReference>
<evidence type="ECO:0000259" key="8">
    <source>
        <dbReference type="Pfam" id="PF00482"/>
    </source>
</evidence>
<dbReference type="PANTHER" id="PTHR30012">
    <property type="entry name" value="GENERAL SECRETION PATHWAY PROTEIN"/>
    <property type="match status" value="1"/>
</dbReference>
<comment type="caution">
    <text evidence="9">The sequence shown here is derived from an EMBL/GenBank/DDBJ whole genome shotgun (WGS) entry which is preliminary data.</text>
</comment>
<keyword evidence="6 7" id="KW-0472">Membrane</keyword>
<feature type="transmembrane region" description="Helical" evidence="7">
    <location>
        <begin position="164"/>
        <end position="185"/>
    </location>
</feature>
<comment type="similarity">
    <text evidence="2">Belongs to the GSP F family.</text>
</comment>
<dbReference type="InterPro" id="IPR042094">
    <property type="entry name" value="T2SS_GspF_sf"/>
</dbReference>